<organism evidence="1 2">
    <name type="scientific">Microscilla marina ATCC 23134</name>
    <dbReference type="NCBI Taxonomy" id="313606"/>
    <lineage>
        <taxon>Bacteria</taxon>
        <taxon>Pseudomonadati</taxon>
        <taxon>Bacteroidota</taxon>
        <taxon>Cytophagia</taxon>
        <taxon>Cytophagales</taxon>
        <taxon>Microscillaceae</taxon>
        <taxon>Microscilla</taxon>
    </lineage>
</organism>
<keyword evidence="2" id="KW-1185">Reference proteome</keyword>
<sequence length="41" mass="5124">MHKRVVPFRQYIRIPKRLLQKKKNKKKTDSLAIFLFLFFVF</sequence>
<dbReference type="AlphaFoldDB" id="A1ZMI5"/>
<reference evidence="1 2" key="1">
    <citation type="submission" date="2007-01" db="EMBL/GenBank/DDBJ databases">
        <authorList>
            <person name="Haygood M."/>
            <person name="Podell S."/>
            <person name="Anderson C."/>
            <person name="Hopkinson B."/>
            <person name="Roe K."/>
            <person name="Barbeau K."/>
            <person name="Gaasterland T."/>
            <person name="Ferriera S."/>
            <person name="Johnson J."/>
            <person name="Kravitz S."/>
            <person name="Beeson K."/>
            <person name="Sutton G."/>
            <person name="Rogers Y.-H."/>
            <person name="Friedman R."/>
            <person name="Frazier M."/>
            <person name="Venter J.C."/>
        </authorList>
    </citation>
    <scope>NUCLEOTIDE SEQUENCE [LARGE SCALE GENOMIC DNA]</scope>
    <source>
        <strain evidence="1 2">ATCC 23134</strain>
    </source>
</reference>
<accession>A1ZMI5</accession>
<protein>
    <submittedName>
        <fullName evidence="1">Uncharacterized protein</fullName>
    </submittedName>
</protein>
<dbReference type="Proteomes" id="UP000004095">
    <property type="component" value="Unassembled WGS sequence"/>
</dbReference>
<evidence type="ECO:0000313" key="1">
    <source>
        <dbReference type="EMBL" id="EAY28365.1"/>
    </source>
</evidence>
<dbReference type="EMBL" id="AAWS01000016">
    <property type="protein sequence ID" value="EAY28365.1"/>
    <property type="molecule type" value="Genomic_DNA"/>
</dbReference>
<proteinExistence type="predicted"/>
<gene>
    <name evidence="1" type="ORF">M23134_03917</name>
</gene>
<comment type="caution">
    <text evidence="1">The sequence shown here is derived from an EMBL/GenBank/DDBJ whole genome shotgun (WGS) entry which is preliminary data.</text>
</comment>
<name>A1ZMI5_MICM2</name>
<evidence type="ECO:0000313" key="2">
    <source>
        <dbReference type="Proteomes" id="UP000004095"/>
    </source>
</evidence>